<keyword evidence="4" id="KW-1185">Reference proteome</keyword>
<name>A0AAV6K249_9ERIC</name>
<organism evidence="3 4">
    <name type="scientific">Rhododendron griersonianum</name>
    <dbReference type="NCBI Taxonomy" id="479676"/>
    <lineage>
        <taxon>Eukaryota</taxon>
        <taxon>Viridiplantae</taxon>
        <taxon>Streptophyta</taxon>
        <taxon>Embryophyta</taxon>
        <taxon>Tracheophyta</taxon>
        <taxon>Spermatophyta</taxon>
        <taxon>Magnoliopsida</taxon>
        <taxon>eudicotyledons</taxon>
        <taxon>Gunneridae</taxon>
        <taxon>Pentapetalae</taxon>
        <taxon>asterids</taxon>
        <taxon>Ericales</taxon>
        <taxon>Ericaceae</taxon>
        <taxon>Ericoideae</taxon>
        <taxon>Rhodoreae</taxon>
        <taxon>Rhododendron</taxon>
    </lineage>
</organism>
<dbReference type="GO" id="GO:0010073">
    <property type="term" value="P:meristem maintenance"/>
    <property type="evidence" value="ECO:0007669"/>
    <property type="project" value="InterPro"/>
</dbReference>
<feature type="domain" description="Aminotransferase-like plant mobile" evidence="2">
    <location>
        <begin position="93"/>
        <end position="300"/>
    </location>
</feature>
<comment type="caution">
    <text evidence="3">The sequence shown here is derived from an EMBL/GenBank/DDBJ whole genome shotgun (WGS) entry which is preliminary data.</text>
</comment>
<feature type="compositionally biased region" description="Basic and acidic residues" evidence="1">
    <location>
        <begin position="959"/>
        <end position="968"/>
    </location>
</feature>
<dbReference type="EMBL" id="JACTNZ010000006">
    <property type="protein sequence ID" value="KAG5546448.1"/>
    <property type="molecule type" value="Genomic_DNA"/>
</dbReference>
<dbReference type="Pfam" id="PF10536">
    <property type="entry name" value="PMD"/>
    <property type="match status" value="3"/>
</dbReference>
<feature type="region of interest" description="Disordered" evidence="1">
    <location>
        <begin position="949"/>
        <end position="1033"/>
    </location>
</feature>
<evidence type="ECO:0000313" key="4">
    <source>
        <dbReference type="Proteomes" id="UP000823749"/>
    </source>
</evidence>
<feature type="region of interest" description="Disordered" evidence="1">
    <location>
        <begin position="895"/>
        <end position="919"/>
    </location>
</feature>
<feature type="domain" description="Aminotransferase-like plant mobile" evidence="2">
    <location>
        <begin position="304"/>
        <end position="373"/>
    </location>
</feature>
<dbReference type="InterPro" id="IPR019557">
    <property type="entry name" value="AminoTfrase-like_pln_mobile"/>
</dbReference>
<dbReference type="InterPro" id="IPR044824">
    <property type="entry name" value="MAIN-like"/>
</dbReference>
<dbReference type="Proteomes" id="UP000823749">
    <property type="component" value="Chromosome 6"/>
</dbReference>
<evidence type="ECO:0000259" key="2">
    <source>
        <dbReference type="Pfam" id="PF10536"/>
    </source>
</evidence>
<reference evidence="3 4" key="1">
    <citation type="submission" date="2020-08" db="EMBL/GenBank/DDBJ databases">
        <title>Plant Genome Project.</title>
        <authorList>
            <person name="Zhang R.-G."/>
        </authorList>
    </citation>
    <scope>NUCLEOTIDE SEQUENCE [LARGE SCALE GENOMIC DNA]</scope>
    <source>
        <strain evidence="3">WSP0</strain>
        <tissue evidence="3">Leaf</tissue>
    </source>
</reference>
<dbReference type="PANTHER" id="PTHR46033:SF67">
    <property type="entry name" value="AMINOTRANSFERASE-LIKE, PLANT MOBILE DOMAIN FAMILY PROTEIN"/>
    <property type="match status" value="1"/>
</dbReference>
<protein>
    <recommendedName>
        <fullName evidence="2">Aminotransferase-like plant mobile domain-containing protein</fullName>
    </recommendedName>
</protein>
<feature type="compositionally biased region" description="Basic and acidic residues" evidence="1">
    <location>
        <begin position="1005"/>
        <end position="1020"/>
    </location>
</feature>
<gene>
    <name evidence="3" type="ORF">RHGRI_018585</name>
</gene>
<evidence type="ECO:0000256" key="1">
    <source>
        <dbReference type="SAM" id="MobiDB-lite"/>
    </source>
</evidence>
<accession>A0AAV6K249</accession>
<feature type="domain" description="Aminotransferase-like plant mobile" evidence="2">
    <location>
        <begin position="526"/>
        <end position="880"/>
    </location>
</feature>
<dbReference type="AlphaFoldDB" id="A0AAV6K249"/>
<dbReference type="PANTHER" id="PTHR46033">
    <property type="entry name" value="PROTEIN MAIN-LIKE 2"/>
    <property type="match status" value="1"/>
</dbReference>
<sequence>MADPLGPDTIFEEREDLMVSPTGGTPTLRVAHFLKPSISGPNQKPPPSISLSSKEPKWLSNVAFEGWRDPQRKWKDWVDRMHTTYQSVWKEAGIYEAVMASTYTIRRNNDLIFGVTERWSSETNSFIFPWGEATITLEDMMVLGGYSVLGHAPHASLLNLDTTVEMREIEEYLDKARKQLIKSQEQKATHYGWINRFMGSGCEFEHEAFLSLWLSRYVFAGYVHDSICKILFPIGVRLARGTRIALAPAVLASLYRDLGLLKKVMISSNSDNSLSPLILRAPLRLVQIWVWERFPPPLRPNPNFVGPGCTELYLPHRVAMQFGFDQDIPGSVSSSSSNPETAWKNYSRPISDLNFVILSRLFESHVTTRYLEWRKKSSVSTNQGVGGTNAELVVKPVEEEIEESEVAKGATETVGDDGRDSRHGRARNNSIWFESAAFELEARISKLEKIVSGLKASRFGNGFLVQQYFLFSASGILLPSGTFLSPTSTDVPLKVEFKGCRDPTRTWKSWFDRMHSIHQSTWKKAGIYEAIVNSTYQIRLNREIVLGFAEKWCSDTNTFVFDWGEGTITLEDVLVLGGYSVLGKSVITPLENSEMVEIDEKLMKGRSEILESKANKADQSVWAKLFMGSGSEIEHEAFLVLWLSRHVFPYGYNVINRNVHSIAIHLARGTRIALAPAILSWLYRDLRRLKNALLSKRMRKVGLRLWAPLQMVQIWAWERFPTLRPQPNPLKPGEPRMARWNKMKNKNIENVGMALNSARECFQWRPYAISEENWVFPKFYIEREEWVSVCLGMDEDFELFARFLRPSELVGLDCLECYLPHRVAMQFGMDQDLPGLVSRLNETPQMAWEKYSMPIKDGRQYVPSRLFKSDVTTRYLEWWKQSKLAQKDAVKGAKAEKSIAKSTQKPPEVPKGKNVENDVLGTPTKRERFKPAKLRNEKSITNSLVKSLQIPKGKKRKRVDKEAKSVVKDKHRLGGSAGKKKSCDGKCFPQPQPQIPSSLTADNGAGKKMENQVEHGENTMRGEAMMGGSHGPSEKVIESHVEIPSDNGKSIGNNGRNISTQSTIDLPGLEARASKLETVFARLKAEKLGVRSI</sequence>
<evidence type="ECO:0000313" key="3">
    <source>
        <dbReference type="EMBL" id="KAG5546448.1"/>
    </source>
</evidence>
<proteinExistence type="predicted"/>